<evidence type="ECO:0000313" key="2">
    <source>
        <dbReference type="EMBL" id="MBN7812434.1"/>
    </source>
</evidence>
<comment type="caution">
    <text evidence="2">The sequence shown here is derived from an EMBL/GenBank/DDBJ whole genome shotgun (WGS) entry which is preliminary data.</text>
</comment>
<protein>
    <recommendedName>
        <fullName evidence="4">Lipoprotein</fullName>
    </recommendedName>
</protein>
<gene>
    <name evidence="2" type="ORF">J0A68_15885</name>
</gene>
<organism evidence="2 3">
    <name type="scientific">Algoriphagus oliviformis</name>
    <dbReference type="NCBI Taxonomy" id="2811231"/>
    <lineage>
        <taxon>Bacteria</taxon>
        <taxon>Pseudomonadati</taxon>
        <taxon>Bacteroidota</taxon>
        <taxon>Cytophagia</taxon>
        <taxon>Cytophagales</taxon>
        <taxon>Cyclobacteriaceae</taxon>
        <taxon>Algoriphagus</taxon>
    </lineage>
</organism>
<evidence type="ECO:0000256" key="1">
    <source>
        <dbReference type="SAM" id="SignalP"/>
    </source>
</evidence>
<feature type="chain" id="PRO_5047093556" description="Lipoprotein" evidence="1">
    <location>
        <begin position="24"/>
        <end position="98"/>
    </location>
</feature>
<reference evidence="2 3" key="1">
    <citation type="submission" date="2021-03" db="EMBL/GenBank/DDBJ databases">
        <title>novel species isolated from a fishpond in China.</title>
        <authorList>
            <person name="Lu H."/>
            <person name="Cai Z."/>
        </authorList>
    </citation>
    <scope>NUCLEOTIDE SEQUENCE [LARGE SCALE GENOMIC DNA]</scope>
    <source>
        <strain evidence="2 3">H41</strain>
    </source>
</reference>
<evidence type="ECO:0000313" key="3">
    <source>
        <dbReference type="Proteomes" id="UP000664317"/>
    </source>
</evidence>
<proteinExistence type="predicted"/>
<sequence length="98" mass="11289">MKHLLIMLSFSMAIHLVACTSYGMVQLNAEELVENVVLQELLEKEMNKKSEYTFTFFALQHPLVEEKSTFCFTENPEGFSTYELEIHVPPPNFSQVIS</sequence>
<dbReference type="RefSeq" id="WP_206579215.1">
    <property type="nucleotide sequence ID" value="NZ_JAFKCT010000007.1"/>
</dbReference>
<accession>A0ABS3C5N3</accession>
<keyword evidence="3" id="KW-1185">Reference proteome</keyword>
<dbReference type="EMBL" id="JAFKCT010000007">
    <property type="protein sequence ID" value="MBN7812434.1"/>
    <property type="molecule type" value="Genomic_DNA"/>
</dbReference>
<evidence type="ECO:0008006" key="4">
    <source>
        <dbReference type="Google" id="ProtNLM"/>
    </source>
</evidence>
<keyword evidence="1" id="KW-0732">Signal</keyword>
<name>A0ABS3C5N3_9BACT</name>
<feature type="signal peptide" evidence="1">
    <location>
        <begin position="1"/>
        <end position="23"/>
    </location>
</feature>
<dbReference type="Proteomes" id="UP000664317">
    <property type="component" value="Unassembled WGS sequence"/>
</dbReference>